<reference evidence="1 2" key="1">
    <citation type="submission" date="2018-02" db="EMBL/GenBank/DDBJ databases">
        <authorList>
            <person name="Holder M.E."/>
            <person name="Ajami N.J."/>
            <person name="Petrosino J.F."/>
        </authorList>
    </citation>
    <scope>NUCLEOTIDE SEQUENCE [LARGE SCALE GENOMIC DNA]</scope>
    <source>
        <strain evidence="1 2">ATCC 33285</strain>
    </source>
</reference>
<keyword evidence="2" id="KW-1185">Reference proteome</keyword>
<evidence type="ECO:0008006" key="3">
    <source>
        <dbReference type="Google" id="ProtNLM"/>
    </source>
</evidence>
<dbReference type="Proteomes" id="UP000238304">
    <property type="component" value="Chromosome"/>
</dbReference>
<evidence type="ECO:0000313" key="1">
    <source>
        <dbReference type="EMBL" id="AVM53621.1"/>
    </source>
</evidence>
<gene>
    <name evidence="1" type="ORF">C4H11_12410</name>
</gene>
<proteinExistence type="predicted"/>
<name>A0ABM6TA57_9BACE</name>
<organism evidence="1 2">
    <name type="scientific">Bacteroides zoogleoformans</name>
    <dbReference type="NCBI Taxonomy" id="28119"/>
    <lineage>
        <taxon>Bacteria</taxon>
        <taxon>Pseudomonadati</taxon>
        <taxon>Bacteroidota</taxon>
        <taxon>Bacteroidia</taxon>
        <taxon>Bacteroidales</taxon>
        <taxon>Bacteroidaceae</taxon>
        <taxon>Bacteroides</taxon>
    </lineage>
</organism>
<evidence type="ECO:0000313" key="2">
    <source>
        <dbReference type="Proteomes" id="UP000238304"/>
    </source>
</evidence>
<dbReference type="EMBL" id="CP027231">
    <property type="protein sequence ID" value="AVM53621.1"/>
    <property type="molecule type" value="Genomic_DNA"/>
</dbReference>
<sequence length="165" mass="19059">MHRLQNDIAAQLTDEDGQLKPFERFAGDVRPMLDHQVERWLRTEYDTAVIRAHQAADWRRYMEQAHILPNLRWLPTTSATPDIVHKQFWSIELTLPVEHPFWNAHRPGDRWNCHCSLEATDDPPYAGVRNSENHPAEQARAGIGQQPGHGREVIQRHAPIRGACL</sequence>
<accession>A0ABM6TA57</accession>
<protein>
    <recommendedName>
        <fullName evidence="3">Phage head morphogenesis domain-containing protein</fullName>
    </recommendedName>
</protein>